<name>A0A918NFC5_9ACTN</name>
<proteinExistence type="predicted"/>
<evidence type="ECO:0000313" key="3">
    <source>
        <dbReference type="Proteomes" id="UP000645555"/>
    </source>
</evidence>
<gene>
    <name evidence="2" type="ORF">GCM10010515_33410</name>
</gene>
<keyword evidence="1" id="KW-0472">Membrane</keyword>
<keyword evidence="1" id="KW-0812">Transmembrane</keyword>
<dbReference type="Proteomes" id="UP000645555">
    <property type="component" value="Unassembled WGS sequence"/>
</dbReference>
<reference evidence="2" key="1">
    <citation type="journal article" date="2014" name="Int. J. Syst. Evol. Microbiol.">
        <title>Complete genome sequence of Corynebacterium casei LMG S-19264T (=DSM 44701T), isolated from a smear-ripened cheese.</title>
        <authorList>
            <consortium name="US DOE Joint Genome Institute (JGI-PGF)"/>
            <person name="Walter F."/>
            <person name="Albersmeier A."/>
            <person name="Kalinowski J."/>
            <person name="Ruckert C."/>
        </authorList>
    </citation>
    <scope>NUCLEOTIDE SEQUENCE</scope>
    <source>
        <strain evidence="2">JCM 4956</strain>
    </source>
</reference>
<dbReference type="EMBL" id="BMWD01000010">
    <property type="protein sequence ID" value="GGX63069.1"/>
    <property type="molecule type" value="Genomic_DNA"/>
</dbReference>
<reference evidence="2" key="2">
    <citation type="submission" date="2020-09" db="EMBL/GenBank/DDBJ databases">
        <authorList>
            <person name="Sun Q."/>
            <person name="Ohkuma M."/>
        </authorList>
    </citation>
    <scope>NUCLEOTIDE SEQUENCE</scope>
    <source>
        <strain evidence="2">JCM 4956</strain>
    </source>
</reference>
<keyword evidence="1" id="KW-1133">Transmembrane helix</keyword>
<dbReference type="AlphaFoldDB" id="A0A918NFC5"/>
<evidence type="ECO:0000256" key="1">
    <source>
        <dbReference type="SAM" id="Phobius"/>
    </source>
</evidence>
<protein>
    <submittedName>
        <fullName evidence="2">Uncharacterized protein</fullName>
    </submittedName>
</protein>
<feature type="transmembrane region" description="Helical" evidence="1">
    <location>
        <begin position="6"/>
        <end position="27"/>
    </location>
</feature>
<organism evidence="2 3">
    <name type="scientific">Streptomyces fructofermentans</name>
    <dbReference type="NCBI Taxonomy" id="152141"/>
    <lineage>
        <taxon>Bacteria</taxon>
        <taxon>Bacillati</taxon>
        <taxon>Actinomycetota</taxon>
        <taxon>Actinomycetes</taxon>
        <taxon>Kitasatosporales</taxon>
        <taxon>Streptomycetaceae</taxon>
        <taxon>Streptomyces</taxon>
    </lineage>
</organism>
<sequence>MDVELTGFINTALGAVIALGASAFVEWRRWRRERDQRTRDDRRAAYISFLNATAAASETLINIARGHDSDETAFARAGTVLRDSNVLSKRLELALAADDTVLAEVTRMVVLLRVYRDVVAKGVTYEADEFQEARVAFNEQRDRLTQLMRKTL</sequence>
<comment type="caution">
    <text evidence="2">The sequence shown here is derived from an EMBL/GenBank/DDBJ whole genome shotgun (WGS) entry which is preliminary data.</text>
</comment>
<keyword evidence="3" id="KW-1185">Reference proteome</keyword>
<evidence type="ECO:0000313" key="2">
    <source>
        <dbReference type="EMBL" id="GGX63069.1"/>
    </source>
</evidence>
<accession>A0A918NFC5</accession>